<dbReference type="GO" id="GO:0098742">
    <property type="term" value="P:cell-cell adhesion via plasma-membrane adhesion molecules"/>
    <property type="evidence" value="ECO:0007669"/>
    <property type="project" value="Ensembl"/>
</dbReference>
<dbReference type="SUPFAM" id="SSF47986">
    <property type="entry name" value="DEATH domain"/>
    <property type="match status" value="1"/>
</dbReference>
<dbReference type="SMART" id="SM00005">
    <property type="entry name" value="DEATH"/>
    <property type="match status" value="1"/>
</dbReference>
<reference evidence="18 19" key="1">
    <citation type="journal article" date="2012" name="Nature">
        <title>The genomic landscape of species divergence in Ficedula flycatchers.</title>
        <authorList>
            <person name="Ellegren H."/>
            <person name="Smeds L."/>
            <person name="Burri R."/>
            <person name="Olason P.I."/>
            <person name="Backstrom N."/>
            <person name="Kawakami T."/>
            <person name="Kunstner A."/>
            <person name="Makinen H."/>
            <person name="Nadachowska-Brzyska K."/>
            <person name="Qvarnstrom A."/>
            <person name="Uebbing S."/>
            <person name="Wolf J.B."/>
        </authorList>
    </citation>
    <scope>NUCLEOTIDE SEQUENCE [LARGE SCALE GENOMIC DNA]</scope>
</reference>
<dbReference type="Pfam" id="PF07679">
    <property type="entry name" value="I-set"/>
    <property type="match status" value="1"/>
</dbReference>
<proteinExistence type="inferred from homology"/>
<dbReference type="PANTHER" id="PTHR12582">
    <property type="entry name" value="NETRIN RECEPTOR UNC5"/>
    <property type="match status" value="1"/>
</dbReference>
<dbReference type="InterPro" id="IPR000884">
    <property type="entry name" value="TSP1_rpt"/>
</dbReference>
<dbReference type="FunFam" id="2.20.100.10:FF:000008">
    <property type="entry name" value="Unc-5 netrin receptor C"/>
    <property type="match status" value="1"/>
</dbReference>
<dbReference type="PROSITE" id="PS51145">
    <property type="entry name" value="ZU5"/>
    <property type="match status" value="1"/>
</dbReference>
<evidence type="ECO:0000259" key="16">
    <source>
        <dbReference type="PROSITE" id="PS50835"/>
    </source>
</evidence>
<dbReference type="InterPro" id="IPR036179">
    <property type="entry name" value="Ig-like_dom_sf"/>
</dbReference>
<dbReference type="InterPro" id="IPR007110">
    <property type="entry name" value="Ig-like_dom"/>
</dbReference>
<keyword evidence="6" id="KW-0732">Signal</keyword>
<comment type="similarity">
    <text evidence="2 14">Belongs to the unc-5 family.</text>
</comment>
<name>A0A803VFN4_FICAL</name>
<dbReference type="AlphaFoldDB" id="A0A803VFN4"/>
<dbReference type="InterPro" id="IPR036383">
    <property type="entry name" value="TSP1_rpt_sf"/>
</dbReference>
<feature type="region of interest" description="Disordered" evidence="15">
    <location>
        <begin position="1014"/>
        <end position="1035"/>
    </location>
</feature>
<organism evidence="18 19">
    <name type="scientific">Ficedula albicollis</name>
    <name type="common">Collared flycatcher</name>
    <name type="synonym">Muscicapa albicollis</name>
    <dbReference type="NCBI Taxonomy" id="59894"/>
    <lineage>
        <taxon>Eukaryota</taxon>
        <taxon>Metazoa</taxon>
        <taxon>Chordata</taxon>
        <taxon>Craniata</taxon>
        <taxon>Vertebrata</taxon>
        <taxon>Euteleostomi</taxon>
        <taxon>Archelosauria</taxon>
        <taxon>Archosauria</taxon>
        <taxon>Dinosauria</taxon>
        <taxon>Saurischia</taxon>
        <taxon>Theropoda</taxon>
        <taxon>Coelurosauria</taxon>
        <taxon>Aves</taxon>
        <taxon>Neognathae</taxon>
        <taxon>Neoaves</taxon>
        <taxon>Telluraves</taxon>
        <taxon>Australaves</taxon>
        <taxon>Passeriformes</taxon>
        <taxon>Muscicapidae</taxon>
        <taxon>Ficedula</taxon>
    </lineage>
</organism>
<dbReference type="SMART" id="SM00408">
    <property type="entry name" value="IGc2"/>
    <property type="match status" value="1"/>
</dbReference>
<dbReference type="Pfam" id="PF00531">
    <property type="entry name" value="Death"/>
    <property type="match status" value="1"/>
</dbReference>
<dbReference type="FunFam" id="2.60.220.30:FF:000006">
    <property type="entry name" value="Unc-5 netrin receptor D"/>
    <property type="match status" value="1"/>
</dbReference>
<dbReference type="InterPro" id="IPR013783">
    <property type="entry name" value="Ig-like_fold"/>
</dbReference>
<dbReference type="Gene3D" id="2.60.220.30">
    <property type="match status" value="1"/>
</dbReference>
<dbReference type="InterPro" id="IPR000906">
    <property type="entry name" value="ZU5_dom"/>
</dbReference>
<keyword evidence="19" id="KW-1185">Reference proteome</keyword>
<keyword evidence="8" id="KW-1133">Transmembrane helix</keyword>
<dbReference type="FunFam" id="1.10.533.10:FF:000001">
    <property type="entry name" value="Unc-5 netrin receptor B"/>
    <property type="match status" value="1"/>
</dbReference>
<evidence type="ECO:0000256" key="8">
    <source>
        <dbReference type="ARBA" id="ARBA00022989"/>
    </source>
</evidence>
<dbReference type="Proteomes" id="UP000016665">
    <property type="component" value="Chromosome 22"/>
</dbReference>
<reference evidence="18" key="2">
    <citation type="submission" date="2025-08" db="UniProtKB">
        <authorList>
            <consortium name="Ensembl"/>
        </authorList>
    </citation>
    <scope>IDENTIFICATION</scope>
</reference>
<dbReference type="PRINTS" id="PR01705">
    <property type="entry name" value="TSP1REPEAT"/>
</dbReference>
<dbReference type="Pfam" id="PF00090">
    <property type="entry name" value="TSP_1"/>
    <property type="match status" value="2"/>
</dbReference>
<dbReference type="GO" id="GO:0009986">
    <property type="term" value="C:cell surface"/>
    <property type="evidence" value="ECO:0007669"/>
    <property type="project" value="Ensembl"/>
</dbReference>
<dbReference type="SUPFAM" id="SSF82895">
    <property type="entry name" value="TSP-1 type 1 repeat"/>
    <property type="match status" value="2"/>
</dbReference>
<evidence type="ECO:0000259" key="17">
    <source>
        <dbReference type="PROSITE" id="PS51145"/>
    </source>
</evidence>
<dbReference type="FunFam" id="2.20.100.10:FF:000002">
    <property type="entry name" value="Unc-5 netrin receptor C"/>
    <property type="match status" value="1"/>
</dbReference>
<dbReference type="InterPro" id="IPR057755">
    <property type="entry name" value="UNC5A-D-like_N"/>
</dbReference>
<dbReference type="SMART" id="SM00218">
    <property type="entry name" value="ZU5"/>
    <property type="match status" value="1"/>
</dbReference>
<evidence type="ECO:0000256" key="5">
    <source>
        <dbReference type="ARBA" id="ARBA00022692"/>
    </source>
</evidence>
<protein>
    <recommendedName>
        <fullName evidence="14">Netrin receptor UNC5</fullName>
    </recommendedName>
</protein>
<dbReference type="SUPFAM" id="SSF48726">
    <property type="entry name" value="Immunoglobulin"/>
    <property type="match status" value="2"/>
</dbReference>
<dbReference type="Gene3D" id="1.10.533.10">
    <property type="entry name" value="Death Domain, Fas"/>
    <property type="match status" value="1"/>
</dbReference>
<keyword evidence="11 14" id="KW-0675">Receptor</keyword>
<evidence type="ECO:0000256" key="4">
    <source>
        <dbReference type="ARBA" id="ARBA00022475"/>
    </source>
</evidence>
<evidence type="ECO:0000256" key="15">
    <source>
        <dbReference type="SAM" id="MobiDB-lite"/>
    </source>
</evidence>
<keyword evidence="5" id="KW-0812">Transmembrane</keyword>
<dbReference type="InterPro" id="IPR003598">
    <property type="entry name" value="Ig_sub2"/>
</dbReference>
<dbReference type="Gene3D" id="2.20.100.10">
    <property type="entry name" value="Thrombospondin type-1 (TSP1) repeat"/>
    <property type="match status" value="2"/>
</dbReference>
<dbReference type="Pfam" id="PF00791">
    <property type="entry name" value="ZU5"/>
    <property type="match status" value="1"/>
</dbReference>
<reference evidence="18" key="3">
    <citation type="submission" date="2025-09" db="UniProtKB">
        <authorList>
            <consortium name="Ensembl"/>
        </authorList>
    </citation>
    <scope>IDENTIFICATION</scope>
</reference>
<comment type="function">
    <text evidence="14">Receptor for netrin required for axon guidance. Mediates axon repulsion of neuronal growth cones in the developing nervous system upon ligand binding.</text>
</comment>
<dbReference type="GO" id="GO:0005042">
    <property type="term" value="F:netrin receptor activity"/>
    <property type="evidence" value="ECO:0007669"/>
    <property type="project" value="UniProtKB-UniRule"/>
</dbReference>
<sequence length="1035" mass="113782">MWGGWRGAGRVWGHARVSPPGLGVRGKARGHSRGLSRGGAGGSRIPGVGTVRGGPWACPHPAHLDVSPSRTPGCVPIPHTWACPSSRRLHRRLLLLLLLGLCSWTAALRGNENSEALPESIPSAPGTLPHFLEEPDDSYIIKSNPIVLRCRAVPAMQIFFKCNGEWVHQNEHVSHESLDEATGLKVREVSINVTRQQVEDFHGPEDYWCQCVAWSHLGTSKSRKASVRIAYLRKNFEQDPQGKEVPIEGMIVLHCRPPEGVPAAEVEWLKNEEPIDSNLDENIDTRADHNLIIRQARLSDSGNYTCMAANIVWVKRRSLSATLVVCVNGGWSSWTEWSSCNARCGRGWQKRSRTCTNPAPLNGGAFCEGMSVQKITCTSLCPVDGSWEVWSEWSVCSPECEHLRVRECAAPAPRNGGKHCEGLSQESENCTEGLCIQDKKPLHEIKSQNKLFFFSYVERGGDIALYSGLAAAVLAVAVLALGVTLYRRSQSEYGVDVIDSSALTGGFQTFNFKTVRQGNSLLLNSSLQPELTVSRTYSGPICLQDPLDKELMTESSLFNPLADIKVKVQSSFMVSLGVSDRAEYHGKAPPGSFPQGTPRPFGTIQARNKAMFIQSLASISSSSELRSTALFGHLGGRLVIPNTGVSLLIPHGAIPEESSWEIYLAITQKESSLEPEGPEVLLGPEVSCGPPELAASSPCALSIPHCAHADPQHWSIRLKRRTPQGTWEEVMSVEEETTSCYCLLDPYACHILLNSFGTYALIGEPISDCAVRQLKVAVFGCLSCNSLDYNLRVYCVDNTPCAFQEVVSDERLQGGQLLEEPKLLHFKGNTCSLQISVLDVPPFLWRIKPFTACQEVPFSRVWRGSSRPLLGAFSLERFSPATTQLCCTVCVRQLQGHEQLLHVQTSVLETERENITFFAHEDSAFPAQLGPKAFKIPRSIRQRICATFDSPGAKGKDWQMLAQKNSISRNLSFFAAQSSPSAVILDLWEARHQHDGDLDSLACALEEIGRTHSQLPDVAEPELEEPEFPCSRNGL</sequence>
<evidence type="ECO:0000256" key="14">
    <source>
        <dbReference type="RuleBase" id="RU367033"/>
    </source>
</evidence>
<evidence type="ECO:0000313" key="18">
    <source>
        <dbReference type="Ensembl" id="ENSFALP00000021540.1"/>
    </source>
</evidence>
<dbReference type="SMART" id="SM00209">
    <property type="entry name" value="TSP1"/>
    <property type="match status" value="2"/>
</dbReference>
<feature type="region of interest" description="Disordered" evidence="15">
    <location>
        <begin position="22"/>
        <end position="46"/>
    </location>
</feature>
<dbReference type="Ensembl" id="ENSFALT00000042587.1">
    <property type="protein sequence ID" value="ENSFALP00000021540.1"/>
    <property type="gene ID" value="ENSFALG00000006798.2"/>
</dbReference>
<keyword evidence="3 14" id="KW-0217">Developmental protein</keyword>
<keyword evidence="4" id="KW-1003">Cell membrane</keyword>
<dbReference type="Pfam" id="PF25609">
    <property type="entry name" value="Unc5_NetrinR_N"/>
    <property type="match status" value="1"/>
</dbReference>
<dbReference type="InterPro" id="IPR037936">
    <property type="entry name" value="UNC5A-D"/>
</dbReference>
<dbReference type="GeneTree" id="ENSGT00950000182815"/>
<dbReference type="GO" id="GO:0021859">
    <property type="term" value="P:pyramidal neuron differentiation"/>
    <property type="evidence" value="ECO:0007669"/>
    <property type="project" value="Ensembl"/>
</dbReference>
<dbReference type="PROSITE" id="PS50092">
    <property type="entry name" value="TSP1"/>
    <property type="match status" value="2"/>
</dbReference>
<evidence type="ECO:0000256" key="11">
    <source>
        <dbReference type="ARBA" id="ARBA00023170"/>
    </source>
</evidence>
<gene>
    <name evidence="18" type="primary">UNC5D</name>
</gene>
<comment type="subcellular location">
    <subcellularLocation>
        <location evidence="1 14">Cell membrane</location>
        <topology evidence="1 14">Single-pass type I membrane protein</topology>
    </subcellularLocation>
</comment>
<dbReference type="InterPro" id="IPR013098">
    <property type="entry name" value="Ig_I-set"/>
</dbReference>
<dbReference type="InterPro" id="IPR003599">
    <property type="entry name" value="Ig_sub"/>
</dbReference>
<evidence type="ECO:0000313" key="19">
    <source>
        <dbReference type="Proteomes" id="UP000016665"/>
    </source>
</evidence>
<evidence type="ECO:0000256" key="12">
    <source>
        <dbReference type="ARBA" id="ARBA00023180"/>
    </source>
</evidence>
<dbReference type="Gene3D" id="2.60.40.10">
    <property type="entry name" value="Immunoglobulins"/>
    <property type="match status" value="2"/>
</dbReference>
<dbReference type="SMART" id="SM00409">
    <property type="entry name" value="IG"/>
    <property type="match status" value="1"/>
</dbReference>
<dbReference type="FunFam" id="2.60.40.10:FF:000037">
    <property type="entry name" value="Unc-5 netrin receptor C"/>
    <property type="match status" value="1"/>
</dbReference>
<dbReference type="InterPro" id="IPR011029">
    <property type="entry name" value="DEATH-like_dom_sf"/>
</dbReference>
<accession>A0A803VFN4</accession>
<feature type="domain" description="Ig-like" evidence="16">
    <location>
        <begin position="241"/>
        <end position="320"/>
    </location>
</feature>
<feature type="domain" description="ZU5" evidence="17">
    <location>
        <begin position="625"/>
        <end position="765"/>
    </location>
</feature>
<evidence type="ECO:0000256" key="3">
    <source>
        <dbReference type="ARBA" id="ARBA00022473"/>
    </source>
</evidence>
<keyword evidence="7" id="KW-0677">Repeat</keyword>
<evidence type="ECO:0000256" key="6">
    <source>
        <dbReference type="ARBA" id="ARBA00022729"/>
    </source>
</evidence>
<keyword evidence="9" id="KW-0472">Membrane</keyword>
<keyword evidence="10" id="KW-1015">Disulfide bond</keyword>
<evidence type="ECO:0000256" key="9">
    <source>
        <dbReference type="ARBA" id="ARBA00023136"/>
    </source>
</evidence>
<evidence type="ECO:0000256" key="1">
    <source>
        <dbReference type="ARBA" id="ARBA00004251"/>
    </source>
</evidence>
<dbReference type="GO" id="GO:0007411">
    <property type="term" value="P:axon guidance"/>
    <property type="evidence" value="ECO:0007669"/>
    <property type="project" value="Ensembl"/>
</dbReference>
<dbReference type="InterPro" id="IPR033772">
    <property type="entry name" value="UPA"/>
</dbReference>
<dbReference type="FunFam" id="2.60.40.10:FF:000039">
    <property type="entry name" value="Unc-5 netrin receptor C"/>
    <property type="match status" value="1"/>
</dbReference>
<evidence type="ECO:0000256" key="7">
    <source>
        <dbReference type="ARBA" id="ARBA00022737"/>
    </source>
</evidence>
<keyword evidence="12" id="KW-0325">Glycoprotein</keyword>
<evidence type="ECO:0000256" key="2">
    <source>
        <dbReference type="ARBA" id="ARBA00009844"/>
    </source>
</evidence>
<dbReference type="GO" id="GO:0005886">
    <property type="term" value="C:plasma membrane"/>
    <property type="evidence" value="ECO:0007669"/>
    <property type="project" value="UniProtKB-SubCell"/>
</dbReference>
<dbReference type="Pfam" id="PF17217">
    <property type="entry name" value="UPA"/>
    <property type="match status" value="1"/>
</dbReference>
<dbReference type="GO" id="GO:2001222">
    <property type="term" value="P:regulation of neuron migration"/>
    <property type="evidence" value="ECO:0007669"/>
    <property type="project" value="Ensembl"/>
</dbReference>
<dbReference type="PROSITE" id="PS50835">
    <property type="entry name" value="IG_LIKE"/>
    <property type="match status" value="1"/>
</dbReference>
<evidence type="ECO:0000256" key="10">
    <source>
        <dbReference type="ARBA" id="ARBA00023157"/>
    </source>
</evidence>
<dbReference type="PANTHER" id="PTHR12582:SF5">
    <property type="entry name" value="NETRIN RECEPTOR UNC5D"/>
    <property type="match status" value="1"/>
</dbReference>
<dbReference type="InterPro" id="IPR000488">
    <property type="entry name" value="Death_dom"/>
</dbReference>
<evidence type="ECO:0000256" key="13">
    <source>
        <dbReference type="ARBA" id="ARBA00023319"/>
    </source>
</evidence>
<keyword evidence="13 14" id="KW-0393">Immunoglobulin domain</keyword>